<keyword evidence="4" id="KW-1185">Reference proteome</keyword>
<organism evidence="3 4">
    <name type="scientific">Azonexus hydrophilus</name>
    <dbReference type="NCBI Taxonomy" id="418702"/>
    <lineage>
        <taxon>Bacteria</taxon>
        <taxon>Pseudomonadati</taxon>
        <taxon>Pseudomonadota</taxon>
        <taxon>Betaproteobacteria</taxon>
        <taxon>Rhodocyclales</taxon>
        <taxon>Azonexaceae</taxon>
        <taxon>Azonexus</taxon>
    </lineage>
</organism>
<dbReference type="Proteomes" id="UP001479520">
    <property type="component" value="Chromosome"/>
</dbReference>
<evidence type="ECO:0000256" key="2">
    <source>
        <dbReference type="SAM" id="Phobius"/>
    </source>
</evidence>
<feature type="region of interest" description="Disordered" evidence="1">
    <location>
        <begin position="128"/>
        <end position="153"/>
    </location>
</feature>
<dbReference type="RefSeq" id="WP_341743037.1">
    <property type="nucleotide sequence ID" value="NZ_CP151406.1"/>
</dbReference>
<evidence type="ECO:0000256" key="1">
    <source>
        <dbReference type="SAM" id="MobiDB-lite"/>
    </source>
</evidence>
<reference evidence="3 4" key="1">
    <citation type="submission" date="2024-04" db="EMBL/GenBank/DDBJ databases">
        <title>Dissimilatory iodate-reducing microorganisms contribute to the enrichment of iodine in groundwater.</title>
        <authorList>
            <person name="Jiang Z."/>
        </authorList>
    </citation>
    <scope>NUCLEOTIDE SEQUENCE [LARGE SCALE GENOMIC DNA]</scope>
    <source>
        <strain evidence="3 4">NCP973</strain>
    </source>
</reference>
<feature type="transmembrane region" description="Helical" evidence="2">
    <location>
        <begin position="106"/>
        <end position="124"/>
    </location>
</feature>
<proteinExistence type="predicted"/>
<evidence type="ECO:0000313" key="3">
    <source>
        <dbReference type="EMBL" id="WZJ20229.1"/>
    </source>
</evidence>
<keyword evidence="2" id="KW-0472">Membrane</keyword>
<protein>
    <submittedName>
        <fullName evidence="3">SoxR reducing system RseC family protein</fullName>
    </submittedName>
</protein>
<dbReference type="InterPro" id="IPR026268">
    <property type="entry name" value="RseC"/>
</dbReference>
<dbReference type="PANTHER" id="PTHR35867:SF1">
    <property type="entry name" value="PROTEIN RSEC"/>
    <property type="match status" value="1"/>
</dbReference>
<keyword evidence="2" id="KW-1133">Transmembrane helix</keyword>
<dbReference type="PANTHER" id="PTHR35867">
    <property type="entry name" value="PROTEIN RSEC"/>
    <property type="match status" value="1"/>
</dbReference>
<feature type="transmembrane region" description="Helical" evidence="2">
    <location>
        <begin position="83"/>
        <end position="100"/>
    </location>
</feature>
<evidence type="ECO:0000313" key="4">
    <source>
        <dbReference type="Proteomes" id="UP001479520"/>
    </source>
</evidence>
<keyword evidence="2" id="KW-0812">Transmembrane</keyword>
<sequence length="153" mass="15418">MEGEGSVIRAVVRLVDPAGAVVEVAQGGCGRCHEKGGCGGHHLTQTFCSGPRRYRVDNAIGAEVGDTVSVAVTAGTLRRGANLAYGLPVLGLIGGAVLGAQLGGDMGAIVGSLIGVVAAFALAARRSRQPVGDPGSQPHIISRIPEIQEKTGQ</sequence>
<dbReference type="InterPro" id="IPR007359">
    <property type="entry name" value="SigmaE_reg_RseC_MucC"/>
</dbReference>
<name>A0ABZ2XEH4_9RHOO</name>
<dbReference type="EMBL" id="CP151406">
    <property type="protein sequence ID" value="WZJ20229.1"/>
    <property type="molecule type" value="Genomic_DNA"/>
</dbReference>
<dbReference type="Pfam" id="PF04246">
    <property type="entry name" value="RseC_MucC"/>
    <property type="match status" value="1"/>
</dbReference>
<gene>
    <name evidence="3" type="ORF">AADV58_09680</name>
</gene>
<dbReference type="PIRSF" id="PIRSF004923">
    <property type="entry name" value="RseC"/>
    <property type="match status" value="1"/>
</dbReference>
<accession>A0ABZ2XEH4</accession>